<dbReference type="Proteomes" id="UP000010366">
    <property type="component" value="Plasmid pCHA6605.01"/>
</dbReference>
<gene>
    <name evidence="1" type="ORF">Cha6605_6271</name>
</gene>
<evidence type="ECO:0008006" key="3">
    <source>
        <dbReference type="Google" id="ProtNLM"/>
    </source>
</evidence>
<organism evidence="1 2">
    <name type="scientific">Chamaesiphon minutus (strain ATCC 27169 / PCC 6605)</name>
    <dbReference type="NCBI Taxonomy" id="1173020"/>
    <lineage>
        <taxon>Bacteria</taxon>
        <taxon>Bacillati</taxon>
        <taxon>Cyanobacteriota</taxon>
        <taxon>Cyanophyceae</taxon>
        <taxon>Gomontiellales</taxon>
        <taxon>Chamaesiphonaceae</taxon>
        <taxon>Chamaesiphon</taxon>
    </lineage>
</organism>
<dbReference type="OrthoDB" id="581930at2"/>
<evidence type="ECO:0000313" key="1">
    <source>
        <dbReference type="EMBL" id="AFY97097.1"/>
    </source>
</evidence>
<dbReference type="Gene3D" id="3.40.50.410">
    <property type="entry name" value="von Willebrand factor, type A domain"/>
    <property type="match status" value="1"/>
</dbReference>
<dbReference type="RefSeq" id="WP_015328982.1">
    <property type="nucleotide sequence ID" value="NC_020053.1"/>
</dbReference>
<keyword evidence="1" id="KW-0614">Plasmid</keyword>
<dbReference type="CDD" id="cd00198">
    <property type="entry name" value="vWFA"/>
    <property type="match status" value="1"/>
</dbReference>
<name>K9UPT3_CHAP6</name>
<dbReference type="SUPFAM" id="SSF53300">
    <property type="entry name" value="vWA-like"/>
    <property type="match status" value="1"/>
</dbReference>
<accession>K9UPT3</accession>
<dbReference type="AlphaFoldDB" id="K9UPT3"/>
<evidence type="ECO:0000313" key="2">
    <source>
        <dbReference type="Proteomes" id="UP000010366"/>
    </source>
</evidence>
<geneLocation type="plasmid" evidence="1 2">
    <name>pCHA6605.01</name>
</geneLocation>
<reference evidence="1 2" key="1">
    <citation type="submission" date="2012-05" db="EMBL/GenBank/DDBJ databases">
        <title>Noncontiguous Finished plasmid 1 of genome of Chamaesiphon sp. PCC 6605.</title>
        <authorList>
            <consortium name="US DOE Joint Genome Institute"/>
            <person name="Gugger M."/>
            <person name="Coursin T."/>
            <person name="Rippka R."/>
            <person name="Tandeau De Marsac N."/>
            <person name="Huntemann M."/>
            <person name="Wei C.-L."/>
            <person name="Han J."/>
            <person name="Detter J.C."/>
            <person name="Han C."/>
            <person name="Tapia R."/>
            <person name="Chen A."/>
            <person name="Kyrpides N."/>
            <person name="Mavromatis K."/>
            <person name="Markowitz V."/>
            <person name="Szeto E."/>
            <person name="Ivanova N."/>
            <person name="Pagani I."/>
            <person name="Pati A."/>
            <person name="Goodwin L."/>
            <person name="Nordberg H.P."/>
            <person name="Cantor M.N."/>
            <person name="Hua S.X."/>
            <person name="Woyke T."/>
            <person name="Kerfeld C.A."/>
        </authorList>
    </citation>
    <scope>NUCLEOTIDE SEQUENCE [LARGE SCALE GENOMIC DNA]</scope>
    <source>
        <strain evidence="2">ATCC 27169 / PCC 6605</strain>
        <plasmid evidence="2">Plasmid pCHA6605.01</plasmid>
    </source>
</reference>
<dbReference type="eggNOG" id="COG2304">
    <property type="taxonomic scope" value="Bacteria"/>
</dbReference>
<dbReference type="InterPro" id="IPR036465">
    <property type="entry name" value="vWFA_dom_sf"/>
</dbReference>
<protein>
    <recommendedName>
        <fullName evidence="3">VWFA domain-containing protein</fullName>
    </recommendedName>
</protein>
<dbReference type="EMBL" id="CP003601">
    <property type="protein sequence ID" value="AFY97097.1"/>
    <property type="molecule type" value="Genomic_DNA"/>
</dbReference>
<dbReference type="KEGG" id="cmp:Cha6605_6271"/>
<sequence>MSGLINPLAAIIQQASQLPDTGVAANYHQRIGTGNPDIWCLLLDTSGSMDAECKGKERRIDVLRKAVEGLDWRNYKLFTFDSVVAEITSPDGLWRCGGSTALDLALDRIVALQPARTVVISDGEPNSELDAIAAAKRLTGTISTIHIGDDRDRDAIAFMRKLAELGCGSTYIQDLGRGHVELSATIVALATGGNRLMLPPSRS</sequence>
<dbReference type="HOGENOM" id="CLU_1377103_0_0_3"/>
<keyword evidence="2" id="KW-1185">Reference proteome</keyword>
<proteinExistence type="predicted"/>